<evidence type="ECO:0000313" key="3">
    <source>
        <dbReference type="EMBL" id="TFK98422.1"/>
    </source>
</evidence>
<accession>A0A5C3Q8U9</accession>
<evidence type="ECO:0000313" key="4">
    <source>
        <dbReference type="Proteomes" id="UP000305067"/>
    </source>
</evidence>
<dbReference type="PROSITE" id="PS51462">
    <property type="entry name" value="NUDIX"/>
    <property type="match status" value="1"/>
</dbReference>
<reference evidence="3 4" key="1">
    <citation type="journal article" date="2019" name="Nat. Ecol. Evol.">
        <title>Megaphylogeny resolves global patterns of mushroom evolution.</title>
        <authorList>
            <person name="Varga T."/>
            <person name="Krizsan K."/>
            <person name="Foldi C."/>
            <person name="Dima B."/>
            <person name="Sanchez-Garcia M."/>
            <person name="Sanchez-Ramirez S."/>
            <person name="Szollosi G.J."/>
            <person name="Szarkandi J.G."/>
            <person name="Papp V."/>
            <person name="Albert L."/>
            <person name="Andreopoulos W."/>
            <person name="Angelini C."/>
            <person name="Antonin V."/>
            <person name="Barry K.W."/>
            <person name="Bougher N.L."/>
            <person name="Buchanan P."/>
            <person name="Buyck B."/>
            <person name="Bense V."/>
            <person name="Catcheside P."/>
            <person name="Chovatia M."/>
            <person name="Cooper J."/>
            <person name="Damon W."/>
            <person name="Desjardin D."/>
            <person name="Finy P."/>
            <person name="Geml J."/>
            <person name="Haridas S."/>
            <person name="Hughes K."/>
            <person name="Justo A."/>
            <person name="Karasinski D."/>
            <person name="Kautmanova I."/>
            <person name="Kiss B."/>
            <person name="Kocsube S."/>
            <person name="Kotiranta H."/>
            <person name="LaButti K.M."/>
            <person name="Lechner B.E."/>
            <person name="Liimatainen K."/>
            <person name="Lipzen A."/>
            <person name="Lukacs Z."/>
            <person name="Mihaltcheva S."/>
            <person name="Morgado L.N."/>
            <person name="Niskanen T."/>
            <person name="Noordeloos M.E."/>
            <person name="Ohm R.A."/>
            <person name="Ortiz-Santana B."/>
            <person name="Ovrebo C."/>
            <person name="Racz N."/>
            <person name="Riley R."/>
            <person name="Savchenko A."/>
            <person name="Shiryaev A."/>
            <person name="Soop K."/>
            <person name="Spirin V."/>
            <person name="Szebenyi C."/>
            <person name="Tomsovsky M."/>
            <person name="Tulloss R.E."/>
            <person name="Uehling J."/>
            <person name="Grigoriev I.V."/>
            <person name="Vagvolgyi C."/>
            <person name="Papp T."/>
            <person name="Martin F.M."/>
            <person name="Miettinen O."/>
            <person name="Hibbett D.S."/>
            <person name="Nagy L.G."/>
        </authorList>
    </citation>
    <scope>NUCLEOTIDE SEQUENCE [LARGE SCALE GENOMIC DNA]</scope>
    <source>
        <strain evidence="3 4">CBS 309.79</strain>
    </source>
</reference>
<dbReference type="Gene3D" id="3.90.79.10">
    <property type="entry name" value="Nucleoside Triphosphate Pyrophosphohydrolase"/>
    <property type="match status" value="1"/>
</dbReference>
<evidence type="ECO:0000259" key="2">
    <source>
        <dbReference type="PROSITE" id="PS51462"/>
    </source>
</evidence>
<dbReference type="InterPro" id="IPR015797">
    <property type="entry name" value="NUDIX_hydrolase-like_dom_sf"/>
</dbReference>
<dbReference type="PROSITE" id="PS00893">
    <property type="entry name" value="NUDIX_BOX"/>
    <property type="match status" value="1"/>
</dbReference>
<feature type="domain" description="Nudix hydrolase" evidence="2">
    <location>
        <begin position="53"/>
        <end position="193"/>
    </location>
</feature>
<name>A0A5C3Q8U9_9AGAR</name>
<dbReference type="AlphaFoldDB" id="A0A5C3Q8U9"/>
<keyword evidence="4" id="KW-1185">Reference proteome</keyword>
<keyword evidence="1 3" id="KW-0378">Hydrolase</keyword>
<sequence length="212" mass="23534">MSSSSSKATILSKETLLADQAKWLKLEKINWRDEDGKDRVWEAASRSTRAEKSGLDAVAILAVIETEPRSTVLIEQFRPPAGGVCIELPAGLVDESESPKDAAFRELEEETGFKAEKVLEETPIVVCDPGMTTANMKLMVVSVSSSTKDVDKLEIPKQRLEAGEHIKRRIVVLDELEKVLKSYDEQGFIIDARLSHFAGGYALARKLREKAY</sequence>
<dbReference type="Proteomes" id="UP000305067">
    <property type="component" value="Unassembled WGS sequence"/>
</dbReference>
<dbReference type="GO" id="GO:0019693">
    <property type="term" value="P:ribose phosphate metabolic process"/>
    <property type="evidence" value="ECO:0007669"/>
    <property type="project" value="TreeGrafter"/>
</dbReference>
<dbReference type="OrthoDB" id="10249920at2759"/>
<dbReference type="Pfam" id="PF00293">
    <property type="entry name" value="NUDIX"/>
    <property type="match status" value="1"/>
</dbReference>
<dbReference type="STRING" id="1884261.A0A5C3Q8U9"/>
<evidence type="ECO:0000256" key="1">
    <source>
        <dbReference type="ARBA" id="ARBA00022801"/>
    </source>
</evidence>
<dbReference type="InterPro" id="IPR020084">
    <property type="entry name" value="NUDIX_hydrolase_CS"/>
</dbReference>
<dbReference type="PANTHER" id="PTHR11839">
    <property type="entry name" value="UDP/ADP-SUGAR PYROPHOSPHATASE"/>
    <property type="match status" value="1"/>
</dbReference>
<proteinExistence type="predicted"/>
<gene>
    <name evidence="3" type="ORF">BDV98DRAFT_512096</name>
</gene>
<dbReference type="CDD" id="cd18888">
    <property type="entry name" value="NUDIX_ADPRase_Nudt5"/>
    <property type="match status" value="1"/>
</dbReference>
<dbReference type="EMBL" id="ML178839">
    <property type="protein sequence ID" value="TFK98422.1"/>
    <property type="molecule type" value="Genomic_DNA"/>
</dbReference>
<dbReference type="GO" id="GO:0005634">
    <property type="term" value="C:nucleus"/>
    <property type="evidence" value="ECO:0007669"/>
    <property type="project" value="TreeGrafter"/>
</dbReference>
<dbReference type="SUPFAM" id="SSF55811">
    <property type="entry name" value="Nudix"/>
    <property type="match status" value="1"/>
</dbReference>
<protein>
    <submittedName>
        <fullName evidence="3">NUDIX hydrolase domain-like protein</fullName>
    </submittedName>
</protein>
<dbReference type="GO" id="GO:0006753">
    <property type="term" value="P:nucleoside phosphate metabolic process"/>
    <property type="evidence" value="ECO:0007669"/>
    <property type="project" value="TreeGrafter"/>
</dbReference>
<dbReference type="PANTHER" id="PTHR11839:SF1">
    <property type="entry name" value="ADP-SUGAR PYROPHOSPHATASE"/>
    <property type="match status" value="1"/>
</dbReference>
<dbReference type="GO" id="GO:0047631">
    <property type="term" value="F:ADP-ribose diphosphatase activity"/>
    <property type="evidence" value="ECO:0007669"/>
    <property type="project" value="TreeGrafter"/>
</dbReference>
<dbReference type="InterPro" id="IPR000086">
    <property type="entry name" value="NUDIX_hydrolase_dom"/>
</dbReference>
<organism evidence="3 4">
    <name type="scientific">Pterulicium gracile</name>
    <dbReference type="NCBI Taxonomy" id="1884261"/>
    <lineage>
        <taxon>Eukaryota</taxon>
        <taxon>Fungi</taxon>
        <taxon>Dikarya</taxon>
        <taxon>Basidiomycota</taxon>
        <taxon>Agaricomycotina</taxon>
        <taxon>Agaricomycetes</taxon>
        <taxon>Agaricomycetidae</taxon>
        <taxon>Agaricales</taxon>
        <taxon>Pleurotineae</taxon>
        <taxon>Pterulaceae</taxon>
        <taxon>Pterulicium</taxon>
    </lineage>
</organism>